<comment type="caution">
    <text evidence="2">The sequence shown here is derived from an EMBL/GenBank/DDBJ whole genome shotgun (WGS) entry which is preliminary data.</text>
</comment>
<keyword evidence="1" id="KW-1133">Transmembrane helix</keyword>
<dbReference type="Proteomes" id="UP000623129">
    <property type="component" value="Unassembled WGS sequence"/>
</dbReference>
<protein>
    <submittedName>
        <fullName evidence="2">Uncharacterized protein</fullName>
    </submittedName>
</protein>
<keyword evidence="3" id="KW-1185">Reference proteome</keyword>
<reference evidence="2" key="1">
    <citation type="submission" date="2020-01" db="EMBL/GenBank/DDBJ databases">
        <title>Genome sequence of Kobresia littledalei, the first chromosome-level genome in the family Cyperaceae.</title>
        <authorList>
            <person name="Qu G."/>
        </authorList>
    </citation>
    <scope>NUCLEOTIDE SEQUENCE</scope>
    <source>
        <strain evidence="2">C.B.Clarke</strain>
        <tissue evidence="2">Leaf</tissue>
    </source>
</reference>
<organism evidence="2 3">
    <name type="scientific">Carex littledalei</name>
    <dbReference type="NCBI Taxonomy" id="544730"/>
    <lineage>
        <taxon>Eukaryota</taxon>
        <taxon>Viridiplantae</taxon>
        <taxon>Streptophyta</taxon>
        <taxon>Embryophyta</taxon>
        <taxon>Tracheophyta</taxon>
        <taxon>Spermatophyta</taxon>
        <taxon>Magnoliopsida</taxon>
        <taxon>Liliopsida</taxon>
        <taxon>Poales</taxon>
        <taxon>Cyperaceae</taxon>
        <taxon>Cyperoideae</taxon>
        <taxon>Cariceae</taxon>
        <taxon>Carex</taxon>
        <taxon>Carex subgen. Euthyceras</taxon>
    </lineage>
</organism>
<keyword evidence="1" id="KW-0812">Transmembrane</keyword>
<name>A0A833VR54_9POAL</name>
<dbReference type="PANTHER" id="PTHR33868:SF2">
    <property type="entry name" value="EXPRESSED PROTEIN"/>
    <property type="match status" value="1"/>
</dbReference>
<feature type="transmembrane region" description="Helical" evidence="1">
    <location>
        <begin position="329"/>
        <end position="354"/>
    </location>
</feature>
<keyword evidence="1" id="KW-0472">Membrane</keyword>
<evidence type="ECO:0000313" key="2">
    <source>
        <dbReference type="EMBL" id="KAF3338295.1"/>
    </source>
</evidence>
<evidence type="ECO:0000256" key="1">
    <source>
        <dbReference type="SAM" id="Phobius"/>
    </source>
</evidence>
<proteinExistence type="predicted"/>
<evidence type="ECO:0000313" key="3">
    <source>
        <dbReference type="Proteomes" id="UP000623129"/>
    </source>
</evidence>
<accession>A0A833VR54</accession>
<dbReference type="OrthoDB" id="1920951at2759"/>
<dbReference type="AlphaFoldDB" id="A0A833VR54"/>
<sequence>MAAAEARAAWQRAANRCFVQEDAKRAPKLCPQNDTCMNHHTDSHESDSASDSNEHQQQQLILNITPVNWNPYPMSMSTSNLPADTRWWLQLHPTFAYQKEFLLYEPKNYVPASAPHTDAISPSPDFDFDFDQAPKPTTMSFVKHAVEDMKLRYDHVKSSSCEAEKEDPLMPKKKRELWWRVADGEELASMVAQKAAQQHVENCDLPRPTQTLSCSYSYSSTTATTTTSSDLLYSDPLSIKETMTAVNREELLEALCHSQTRAREAEIAAKKALSEKEDIMKLLFKQASHLFACKQWLKVLQLENLCLQLRSRDNKRGNSKSNSKSICRYVVVFAVGWGLAGAGVLLGWSLGWLLPKL</sequence>
<dbReference type="PANTHER" id="PTHR33868">
    <property type="entry name" value="EXPRESSED PROTEIN"/>
    <property type="match status" value="1"/>
</dbReference>
<dbReference type="EMBL" id="SWLB01000005">
    <property type="protein sequence ID" value="KAF3338295.1"/>
    <property type="molecule type" value="Genomic_DNA"/>
</dbReference>
<gene>
    <name evidence="2" type="ORF">FCM35_KLT17132</name>
</gene>